<dbReference type="Pfam" id="PF14504">
    <property type="entry name" value="CAP_assoc_N"/>
    <property type="match status" value="1"/>
</dbReference>
<dbReference type="EMBL" id="JAFBEE010000006">
    <property type="protein sequence ID" value="MBM7614754.1"/>
    <property type="molecule type" value="Genomic_DNA"/>
</dbReference>
<dbReference type="InterPro" id="IPR036582">
    <property type="entry name" value="Mao_N_sf"/>
</dbReference>
<reference evidence="4 5" key="1">
    <citation type="submission" date="2021-01" db="EMBL/GenBank/DDBJ databases">
        <title>Genomic Encyclopedia of Type Strains, Phase IV (KMG-IV): sequencing the most valuable type-strain genomes for metagenomic binning, comparative biology and taxonomic classification.</title>
        <authorList>
            <person name="Goeker M."/>
        </authorList>
    </citation>
    <scope>NUCLEOTIDE SEQUENCE [LARGE SCALE GENOMIC DNA]</scope>
    <source>
        <strain evidence="4 5">DSM 25890</strain>
    </source>
</reference>
<dbReference type="InterPro" id="IPR029410">
    <property type="entry name" value="CAP_assoc"/>
</dbReference>
<protein>
    <submittedName>
        <fullName evidence="4">Uncharacterized protein YkwD</fullName>
    </submittedName>
</protein>
<proteinExistence type="predicted"/>
<dbReference type="RefSeq" id="WP_204401266.1">
    <property type="nucleotide sequence ID" value="NZ_JAFBEE010000006.1"/>
</dbReference>
<evidence type="ECO:0000313" key="5">
    <source>
        <dbReference type="Proteomes" id="UP001314796"/>
    </source>
</evidence>
<dbReference type="SUPFAM" id="SSF55797">
    <property type="entry name" value="PR-1-like"/>
    <property type="match status" value="1"/>
</dbReference>
<evidence type="ECO:0000313" key="4">
    <source>
        <dbReference type="EMBL" id="MBM7614754.1"/>
    </source>
</evidence>
<dbReference type="SUPFAM" id="SSF55383">
    <property type="entry name" value="Copper amine oxidase, domain N"/>
    <property type="match status" value="1"/>
</dbReference>
<dbReference type="PANTHER" id="PTHR31157:SF1">
    <property type="entry name" value="SCP DOMAIN-CONTAINING PROTEIN"/>
    <property type="match status" value="1"/>
</dbReference>
<feature type="domain" description="CAP-associated" evidence="3">
    <location>
        <begin position="160"/>
        <end position="296"/>
    </location>
</feature>
<keyword evidence="5" id="KW-1185">Reference proteome</keyword>
<name>A0ABS2NQ70_9FIRM</name>
<dbReference type="InterPro" id="IPR012854">
    <property type="entry name" value="Cu_amine_oxidase-like_N"/>
</dbReference>
<dbReference type="InterPro" id="IPR035940">
    <property type="entry name" value="CAP_sf"/>
</dbReference>
<organism evidence="4 5">
    <name type="scientific">Alkaliphilus hydrothermalis</name>
    <dbReference type="NCBI Taxonomy" id="1482730"/>
    <lineage>
        <taxon>Bacteria</taxon>
        <taxon>Bacillati</taxon>
        <taxon>Bacillota</taxon>
        <taxon>Clostridia</taxon>
        <taxon>Peptostreptococcales</taxon>
        <taxon>Natronincolaceae</taxon>
        <taxon>Alkaliphilus</taxon>
    </lineage>
</organism>
<dbReference type="Gene3D" id="3.40.33.10">
    <property type="entry name" value="CAP"/>
    <property type="match status" value="1"/>
</dbReference>
<feature type="domain" description="SCP" evidence="1">
    <location>
        <begin position="317"/>
        <end position="435"/>
    </location>
</feature>
<dbReference type="Proteomes" id="UP001314796">
    <property type="component" value="Unassembled WGS sequence"/>
</dbReference>
<evidence type="ECO:0000259" key="3">
    <source>
        <dbReference type="Pfam" id="PF14504"/>
    </source>
</evidence>
<gene>
    <name evidence="4" type="ORF">JOC73_001268</name>
</gene>
<comment type="caution">
    <text evidence="4">The sequence shown here is derived from an EMBL/GenBank/DDBJ whole genome shotgun (WGS) entry which is preliminary data.</text>
</comment>
<dbReference type="Pfam" id="PF00188">
    <property type="entry name" value="CAP"/>
    <property type="match status" value="1"/>
</dbReference>
<dbReference type="InterPro" id="IPR014044">
    <property type="entry name" value="CAP_dom"/>
</dbReference>
<accession>A0ABS2NQ70</accession>
<feature type="domain" description="Copper amine oxidase-like N-terminal" evidence="2">
    <location>
        <begin position="37"/>
        <end position="142"/>
    </location>
</feature>
<dbReference type="Gene3D" id="3.30.457.10">
    <property type="entry name" value="Copper amine oxidase-like, N-terminal domain"/>
    <property type="match status" value="1"/>
</dbReference>
<dbReference type="Pfam" id="PF07833">
    <property type="entry name" value="Cu_amine_oxidN1"/>
    <property type="match status" value="1"/>
</dbReference>
<sequence length="438" mass="49757">MKLKKTLSITLSILLVYSIITVAYGNGWIPEIKIFNNQEELTFDVPPQLIGNRVLVPIGSVLRSLGAEVSWDSLSRKVTAIKDNSIIIIPINSSTAYKNNTSVTLDVPAKIIDGRTFVPIRFLSENLGANVHWDQKNKSIFISEEESKSSLTFSIKGISLGSSLETVTKILGSPKRIDPSEYSFKWHIYHNHYKDYLQLGIKNNKVVAIYSNHPIWENETNINVASSKSTLISSLNRKPLDRILKGNVYYLYPTFKNGEEYQVYQLSNAYLTVFYDLHKNSQVSALQIIDKSVEEEYHRPLNTSAELRKAYSRQVFDLANALRVREGLSPFEWCDLASLSSEKHSRDMAESNYFNHVSLKDESPFDRMKQEGITYRSAGENIAAGQQNAIFAHEGWMNSFTGHREAIVGNYRRLGVGVWFGTGSSRFNNYFTQNFYTP</sequence>
<evidence type="ECO:0000259" key="2">
    <source>
        <dbReference type="Pfam" id="PF07833"/>
    </source>
</evidence>
<evidence type="ECO:0000259" key="1">
    <source>
        <dbReference type="Pfam" id="PF00188"/>
    </source>
</evidence>
<dbReference type="PANTHER" id="PTHR31157">
    <property type="entry name" value="SCP DOMAIN-CONTAINING PROTEIN"/>
    <property type="match status" value="1"/>
</dbReference>
<dbReference type="CDD" id="cd05379">
    <property type="entry name" value="CAP_bacterial"/>
    <property type="match status" value="1"/>
</dbReference>